<dbReference type="InterPro" id="IPR016039">
    <property type="entry name" value="Thiolase-like"/>
</dbReference>
<comment type="similarity">
    <text evidence="1">Belongs to the thiolase-like superfamily. Beta-ketoacyl-ACP synthases family.</text>
</comment>
<dbReference type="PROSITE" id="PS52004">
    <property type="entry name" value="KS3_2"/>
    <property type="match status" value="1"/>
</dbReference>
<dbReference type="SUPFAM" id="SSF53901">
    <property type="entry name" value="Thiolase-like"/>
    <property type="match status" value="2"/>
</dbReference>
<reference evidence="4" key="1">
    <citation type="submission" date="2013-08" db="EMBL/GenBank/DDBJ databases">
        <authorList>
            <person name="Mendez C."/>
            <person name="Richter M."/>
            <person name="Ferrer M."/>
            <person name="Sanchez J."/>
        </authorList>
    </citation>
    <scope>NUCLEOTIDE SEQUENCE</scope>
</reference>
<evidence type="ECO:0000313" key="4">
    <source>
        <dbReference type="EMBL" id="EQD52828.1"/>
    </source>
</evidence>
<reference evidence="4" key="2">
    <citation type="journal article" date="2014" name="ISME J.">
        <title>Microbial stratification in low pH oxic and suboxic macroscopic growths along an acid mine drainage.</title>
        <authorList>
            <person name="Mendez-Garcia C."/>
            <person name="Mesa V."/>
            <person name="Sprenger R.R."/>
            <person name="Richter M."/>
            <person name="Diez M.S."/>
            <person name="Solano J."/>
            <person name="Bargiela R."/>
            <person name="Golyshina O.V."/>
            <person name="Manteca A."/>
            <person name="Ramos J.L."/>
            <person name="Gallego J.R."/>
            <person name="Llorente I."/>
            <person name="Martins Dos Santos V.A."/>
            <person name="Jensen O.N."/>
            <person name="Pelaez A.I."/>
            <person name="Sanchez J."/>
            <person name="Ferrer M."/>
        </authorList>
    </citation>
    <scope>NUCLEOTIDE SEQUENCE</scope>
</reference>
<dbReference type="GO" id="GO:0006633">
    <property type="term" value="P:fatty acid biosynthetic process"/>
    <property type="evidence" value="ECO:0007669"/>
    <property type="project" value="InterPro"/>
</dbReference>
<dbReference type="PANTHER" id="PTHR11712:SF320">
    <property type="entry name" value="BETA-KETOACYL SYNTHASE"/>
    <property type="match status" value="1"/>
</dbReference>
<organism evidence="4">
    <name type="scientific">mine drainage metagenome</name>
    <dbReference type="NCBI Taxonomy" id="410659"/>
    <lineage>
        <taxon>unclassified sequences</taxon>
        <taxon>metagenomes</taxon>
        <taxon>ecological metagenomes</taxon>
    </lineage>
</organism>
<protein>
    <submittedName>
        <fullName evidence="4">3-oxoacyl-(Acyl carrier protein) synthase I</fullName>
    </submittedName>
</protein>
<dbReference type="InterPro" id="IPR000794">
    <property type="entry name" value="Beta-ketoacyl_synthase"/>
</dbReference>
<dbReference type="NCBIfam" id="NF006618">
    <property type="entry name" value="PRK09185.1"/>
    <property type="match status" value="1"/>
</dbReference>
<name>T1A7I4_9ZZZZ</name>
<dbReference type="AlphaFoldDB" id="T1A7I4"/>
<dbReference type="InterPro" id="IPR018201">
    <property type="entry name" value="Ketoacyl_synth_AS"/>
</dbReference>
<dbReference type="EMBL" id="AUZY01006893">
    <property type="protein sequence ID" value="EQD52828.1"/>
    <property type="molecule type" value="Genomic_DNA"/>
</dbReference>
<dbReference type="PROSITE" id="PS00606">
    <property type="entry name" value="KS3_1"/>
    <property type="match status" value="1"/>
</dbReference>
<gene>
    <name evidence="4" type="ORF">B1B_10530</name>
</gene>
<dbReference type="InterPro" id="IPR020841">
    <property type="entry name" value="PKS_Beta-ketoAc_synthase_dom"/>
</dbReference>
<comment type="caution">
    <text evidence="4">The sequence shown here is derived from an EMBL/GenBank/DDBJ whole genome shotgun (WGS) entry which is preliminary data.</text>
</comment>
<dbReference type="Pfam" id="PF02801">
    <property type="entry name" value="Ketoacyl-synt_C"/>
    <property type="match status" value="1"/>
</dbReference>
<evidence type="ECO:0000256" key="2">
    <source>
        <dbReference type="ARBA" id="ARBA00022679"/>
    </source>
</evidence>
<keyword evidence="2" id="KW-0808">Transferase</keyword>
<dbReference type="Gene3D" id="3.40.47.10">
    <property type="match status" value="1"/>
</dbReference>
<evidence type="ECO:0000259" key="3">
    <source>
        <dbReference type="PROSITE" id="PS52004"/>
    </source>
</evidence>
<dbReference type="CDD" id="cd00834">
    <property type="entry name" value="KAS_I_II"/>
    <property type="match status" value="1"/>
</dbReference>
<sequence length="339" mass="36113">MLTGHLPEHASYASRTNRLLQAAMDQIETQIENLVNRFGPARVGIVMGTSTSGILEGEQAYSIHHQTGRFPPEFDYRQQEISGPSEYVKKKLGITGPAWTVATACTSSAKAFASARRLLRMNICDAVIVGGSDSLCQLTANGFTALEAMAENVCNPFSRNRDGIMLGEGAAVFIMSREQGPVCLLGVGESSDAYHISGPDPRGQGAELAMRAALEDAKLSPENVDYLNLHGTGTVQNDFMESHAVHRVFGAEVPCSSTKPLVGHMLGTAGVTELAFCWLLLTDPAARICLPPHVWDGDHDPELAPLNLCGHADTSPGCRVMVTNSFAFGGSNATLVLGT</sequence>
<dbReference type="GO" id="GO:0004315">
    <property type="term" value="F:3-oxoacyl-[acyl-carrier-protein] synthase activity"/>
    <property type="evidence" value="ECO:0007669"/>
    <property type="project" value="InterPro"/>
</dbReference>
<dbReference type="PANTHER" id="PTHR11712">
    <property type="entry name" value="POLYKETIDE SYNTHASE-RELATED"/>
    <property type="match status" value="1"/>
</dbReference>
<accession>T1A7I4</accession>
<dbReference type="InterPro" id="IPR014030">
    <property type="entry name" value="Ketoacyl_synth_N"/>
</dbReference>
<dbReference type="GO" id="GO:0005829">
    <property type="term" value="C:cytosol"/>
    <property type="evidence" value="ECO:0007669"/>
    <property type="project" value="TreeGrafter"/>
</dbReference>
<evidence type="ECO:0000256" key="1">
    <source>
        <dbReference type="ARBA" id="ARBA00008467"/>
    </source>
</evidence>
<dbReference type="InterPro" id="IPR014031">
    <property type="entry name" value="Ketoacyl_synth_C"/>
</dbReference>
<feature type="domain" description="Ketosynthase family 3 (KS3)" evidence="3">
    <location>
        <begin position="1"/>
        <end position="339"/>
    </location>
</feature>
<dbReference type="Pfam" id="PF00109">
    <property type="entry name" value="ketoacyl-synt"/>
    <property type="match status" value="1"/>
</dbReference>
<dbReference type="SMART" id="SM00825">
    <property type="entry name" value="PKS_KS"/>
    <property type="match status" value="1"/>
</dbReference>
<proteinExistence type="inferred from homology"/>